<dbReference type="RefSeq" id="WP_122911400.1">
    <property type="nucleotide sequence ID" value="NZ_CBCSBE010000059.1"/>
</dbReference>
<gene>
    <name evidence="2" type="ORF">EDM52_23910</name>
</gene>
<comment type="caution">
    <text evidence="2">The sequence shown here is derived from an EMBL/GenBank/DDBJ whole genome shotgun (WGS) entry which is preliminary data.</text>
</comment>
<sequence>MHKQTWTKDQFLQQIKRAAWRLQYQAKKQYHREMFLEDQKEIPYHDSIDSKLFVEELLNSLPERERFIIQRVVIEERTEREVAQELRISRSRLHACKVQGLQRLHKKIVTA</sequence>
<dbReference type="Proteomes" id="UP000282028">
    <property type="component" value="Unassembled WGS sequence"/>
</dbReference>
<dbReference type="OrthoDB" id="2473042at2"/>
<dbReference type="InterPro" id="IPR007630">
    <property type="entry name" value="RNA_pol_sigma70_r4"/>
</dbReference>
<dbReference type="GO" id="GO:0003700">
    <property type="term" value="F:DNA-binding transcription factor activity"/>
    <property type="evidence" value="ECO:0007669"/>
    <property type="project" value="InterPro"/>
</dbReference>
<keyword evidence="3" id="KW-1185">Reference proteome</keyword>
<name>A0A3M8BP19_9BACL</name>
<dbReference type="AlphaFoldDB" id="A0A3M8BP19"/>
<organism evidence="2 3">
    <name type="scientific">Brevibacillus invocatus</name>
    <dbReference type="NCBI Taxonomy" id="173959"/>
    <lineage>
        <taxon>Bacteria</taxon>
        <taxon>Bacillati</taxon>
        <taxon>Bacillota</taxon>
        <taxon>Bacilli</taxon>
        <taxon>Bacillales</taxon>
        <taxon>Paenibacillaceae</taxon>
        <taxon>Brevibacillus</taxon>
    </lineage>
</organism>
<proteinExistence type="predicted"/>
<accession>A0A3M8BP19</accession>
<feature type="domain" description="RNA polymerase sigma-70 region 4" evidence="1">
    <location>
        <begin position="57"/>
        <end position="104"/>
    </location>
</feature>
<dbReference type="InterPro" id="IPR013324">
    <property type="entry name" value="RNA_pol_sigma_r3/r4-like"/>
</dbReference>
<dbReference type="GO" id="GO:0006352">
    <property type="term" value="P:DNA-templated transcription initiation"/>
    <property type="evidence" value="ECO:0007669"/>
    <property type="project" value="InterPro"/>
</dbReference>
<reference evidence="2 3" key="1">
    <citation type="submission" date="2018-10" db="EMBL/GenBank/DDBJ databases">
        <title>Phylogenomics of Brevibacillus.</title>
        <authorList>
            <person name="Dunlap C."/>
        </authorList>
    </citation>
    <scope>NUCLEOTIDE SEQUENCE [LARGE SCALE GENOMIC DNA]</scope>
    <source>
        <strain evidence="2 3">JCM 12215</strain>
    </source>
</reference>
<evidence type="ECO:0000259" key="1">
    <source>
        <dbReference type="Pfam" id="PF04545"/>
    </source>
</evidence>
<dbReference type="SUPFAM" id="SSF88659">
    <property type="entry name" value="Sigma3 and sigma4 domains of RNA polymerase sigma factors"/>
    <property type="match status" value="1"/>
</dbReference>
<dbReference type="Pfam" id="PF04545">
    <property type="entry name" value="Sigma70_r4"/>
    <property type="match status" value="1"/>
</dbReference>
<evidence type="ECO:0000313" key="2">
    <source>
        <dbReference type="EMBL" id="RNB65043.1"/>
    </source>
</evidence>
<evidence type="ECO:0000313" key="3">
    <source>
        <dbReference type="Proteomes" id="UP000282028"/>
    </source>
</evidence>
<protein>
    <submittedName>
        <fullName evidence="2">Sigma-70 family RNA polymerase sigma factor</fullName>
    </submittedName>
</protein>
<dbReference type="EMBL" id="RHHR01000078">
    <property type="protein sequence ID" value="RNB65043.1"/>
    <property type="molecule type" value="Genomic_DNA"/>
</dbReference>
<dbReference type="Gene3D" id="1.20.140.160">
    <property type="match status" value="1"/>
</dbReference>